<evidence type="ECO:0000256" key="1">
    <source>
        <dbReference type="SAM" id="Phobius"/>
    </source>
</evidence>
<dbReference type="EMBL" id="JBHUIK010000004">
    <property type="protein sequence ID" value="MFD2215622.1"/>
    <property type="molecule type" value="Genomic_DNA"/>
</dbReference>
<feature type="transmembrane region" description="Helical" evidence="1">
    <location>
        <begin position="132"/>
        <end position="151"/>
    </location>
</feature>
<keyword evidence="1" id="KW-1133">Transmembrane helix</keyword>
<name>A0ABW5C0F1_9BACI</name>
<feature type="transmembrane region" description="Helical" evidence="1">
    <location>
        <begin position="76"/>
        <end position="95"/>
    </location>
</feature>
<sequence>MDKLIENLDFGAEGLWFPITISILLSIIVLFIPKRNITWREIYITIGIVGFATWISDAVIARTLDLIDLGDPNKTGIGEIFCYTLIPTSFSILYLNYLSKENKWKITILFIVLSFLVEAGMLYFGYMKYNGWNLAFSFIAFVIAFGFLLPLHSKIIKM</sequence>
<keyword evidence="1" id="KW-0812">Transmembrane</keyword>
<dbReference type="Proteomes" id="UP001597318">
    <property type="component" value="Unassembled WGS sequence"/>
</dbReference>
<evidence type="ECO:0000313" key="3">
    <source>
        <dbReference type="Proteomes" id="UP001597318"/>
    </source>
</evidence>
<feature type="transmembrane region" description="Helical" evidence="1">
    <location>
        <begin position="15"/>
        <end position="32"/>
    </location>
</feature>
<accession>A0ABW5C0F1</accession>
<comment type="caution">
    <text evidence="2">The sequence shown here is derived from an EMBL/GenBank/DDBJ whole genome shotgun (WGS) entry which is preliminary data.</text>
</comment>
<keyword evidence="3" id="KW-1185">Reference proteome</keyword>
<gene>
    <name evidence="2" type="ORF">ACFSKK_18195</name>
</gene>
<reference evidence="3" key="1">
    <citation type="journal article" date="2019" name="Int. J. Syst. Evol. Microbiol.">
        <title>The Global Catalogue of Microorganisms (GCM) 10K type strain sequencing project: providing services to taxonomists for standard genome sequencing and annotation.</title>
        <authorList>
            <consortium name="The Broad Institute Genomics Platform"/>
            <consortium name="The Broad Institute Genome Sequencing Center for Infectious Disease"/>
            <person name="Wu L."/>
            <person name="Ma J."/>
        </authorList>
    </citation>
    <scope>NUCLEOTIDE SEQUENCE [LARGE SCALE GENOMIC DNA]</scope>
    <source>
        <strain evidence="3">CGMCC 1.15474</strain>
    </source>
</reference>
<organism evidence="2 3">
    <name type="scientific">Metabacillus endolithicus</name>
    <dbReference type="NCBI Taxonomy" id="1535204"/>
    <lineage>
        <taxon>Bacteria</taxon>
        <taxon>Bacillati</taxon>
        <taxon>Bacillota</taxon>
        <taxon>Bacilli</taxon>
        <taxon>Bacillales</taxon>
        <taxon>Bacillaceae</taxon>
        <taxon>Metabacillus</taxon>
    </lineage>
</organism>
<keyword evidence="1" id="KW-0472">Membrane</keyword>
<proteinExistence type="predicted"/>
<protein>
    <submittedName>
        <fullName evidence="2">Uncharacterized protein</fullName>
    </submittedName>
</protein>
<dbReference type="RefSeq" id="WP_247340361.1">
    <property type="nucleotide sequence ID" value="NZ_CP095550.1"/>
</dbReference>
<feature type="transmembrane region" description="Helical" evidence="1">
    <location>
        <begin position="107"/>
        <end position="126"/>
    </location>
</feature>
<feature type="transmembrane region" description="Helical" evidence="1">
    <location>
        <begin position="44"/>
        <end position="64"/>
    </location>
</feature>
<evidence type="ECO:0000313" key="2">
    <source>
        <dbReference type="EMBL" id="MFD2215622.1"/>
    </source>
</evidence>